<feature type="binding site" evidence="6">
    <location>
        <begin position="155"/>
        <end position="157"/>
    </location>
    <ligand>
        <name>ATP</name>
        <dbReference type="ChEBI" id="CHEBI:30616"/>
    </ligand>
</feature>
<comment type="similarity">
    <text evidence="5 6">Belongs to the FtsA/MreB family.</text>
</comment>
<evidence type="ECO:0000256" key="2">
    <source>
        <dbReference type="ARBA" id="ARBA00022741"/>
    </source>
</evidence>
<keyword evidence="4 6" id="KW-0133">Cell shape</keyword>
<evidence type="ECO:0000256" key="5">
    <source>
        <dbReference type="ARBA" id="ARBA00023458"/>
    </source>
</evidence>
<sequence>MAEDIGIDLGTANVLVSVTGKGVVLNEPSVVAIDTKTNKVLAVGKEAYEMVGRTPGNIKAIRPLKDGVISDFDVTEAMLNYFIKKLSVKGMVSKPKVMICAPTNITNIERKAIIEAAQKSVGGEVFLEEEPKVAAIGAGMDIFQPTGSMVIDIGGGTSDIAVVSLGDIVASKSLKLAGDVMNQDIVDYMKRTHNIIIGEHTAEKIKKAIGTAQADPNDIQEMEVRGRDAVSGMPISVTINSAEIADAIHMSVQMIINAAKSVLETIPPELAADIIDRGVMLTGGGSMLKNIDFVIANALTVPVMVSEDPLENVAKGASALLEHIDTKKQPNKQKFSLFGRN</sequence>
<dbReference type="NCBIfam" id="TIGR00904">
    <property type="entry name" value="mreB"/>
    <property type="match status" value="1"/>
</dbReference>
<dbReference type="InterPro" id="IPR043129">
    <property type="entry name" value="ATPase_NBD"/>
</dbReference>
<dbReference type="CDD" id="cd10225">
    <property type="entry name" value="ASKHA_NBD_MreB-like"/>
    <property type="match status" value="1"/>
</dbReference>
<evidence type="ECO:0000313" key="8">
    <source>
        <dbReference type="Proteomes" id="UP001057025"/>
    </source>
</evidence>
<protein>
    <recommendedName>
        <fullName evidence="6">Cell shape-determining protein MreB</fullName>
    </recommendedName>
</protein>
<organism evidence="7 8">
    <name type="scientific">Fructilactobacillus hinvesii</name>
    <dbReference type="NCBI Taxonomy" id="2940300"/>
    <lineage>
        <taxon>Bacteria</taxon>
        <taxon>Bacillati</taxon>
        <taxon>Bacillota</taxon>
        <taxon>Bacilli</taxon>
        <taxon>Lactobacillales</taxon>
        <taxon>Lactobacillaceae</taxon>
        <taxon>Fructilactobacillus</taxon>
    </lineage>
</organism>
<feature type="binding site" evidence="6">
    <location>
        <begin position="11"/>
        <end position="13"/>
    </location>
    <ligand>
        <name>ATP</name>
        <dbReference type="ChEBI" id="CHEBI:30616"/>
    </ligand>
</feature>
<dbReference type="RefSeq" id="WP_252796993.1">
    <property type="nucleotide sequence ID" value="NZ_CP097118.1"/>
</dbReference>
<keyword evidence="1 6" id="KW-0963">Cytoplasm</keyword>
<dbReference type="PANTHER" id="PTHR42749">
    <property type="entry name" value="CELL SHAPE-DETERMINING PROTEIN MREB"/>
    <property type="match status" value="1"/>
</dbReference>
<dbReference type="HAMAP" id="MF_02207">
    <property type="entry name" value="MreB"/>
    <property type="match status" value="1"/>
</dbReference>
<comment type="caution">
    <text evidence="6">Lacks conserved residue(s) required for the propagation of feature annotation.</text>
</comment>
<keyword evidence="2 6" id="KW-0547">Nucleotide-binding</keyword>
<dbReference type="PRINTS" id="PR01652">
    <property type="entry name" value="SHAPEPROTEIN"/>
</dbReference>
<feature type="binding site" evidence="6">
    <location>
        <begin position="203"/>
        <end position="206"/>
    </location>
    <ligand>
        <name>ATP</name>
        <dbReference type="ChEBI" id="CHEBI:30616"/>
    </ligand>
</feature>
<dbReference type="SUPFAM" id="SSF53067">
    <property type="entry name" value="Actin-like ATPase domain"/>
    <property type="match status" value="2"/>
</dbReference>
<name>A0ABY5BRL9_9LACO</name>
<keyword evidence="3 6" id="KW-0067">ATP-binding</keyword>
<dbReference type="InterPro" id="IPR056546">
    <property type="entry name" value="MreB_MamK-like"/>
</dbReference>
<accession>A0ABY5BRL9</accession>
<dbReference type="Proteomes" id="UP001057025">
    <property type="component" value="Chromosome"/>
</dbReference>
<comment type="subcellular location">
    <subcellularLocation>
        <location evidence="6">Cytoplasm</location>
    </subcellularLocation>
    <text evidence="6">Membrane-associated.</text>
</comment>
<evidence type="ECO:0000313" key="7">
    <source>
        <dbReference type="EMBL" id="USS87702.1"/>
    </source>
</evidence>
<proteinExistence type="inferred from homology"/>
<evidence type="ECO:0000256" key="6">
    <source>
        <dbReference type="HAMAP-Rule" id="MF_02207"/>
    </source>
</evidence>
<dbReference type="EMBL" id="CP097118">
    <property type="protein sequence ID" value="USS87702.1"/>
    <property type="molecule type" value="Genomic_DNA"/>
</dbReference>
<dbReference type="NCBIfam" id="NF010539">
    <property type="entry name" value="PRK13927.1"/>
    <property type="match status" value="1"/>
</dbReference>
<gene>
    <name evidence="6" type="primary">mreB</name>
    <name evidence="7" type="ORF">M3M39_06230</name>
</gene>
<dbReference type="Gene3D" id="3.30.420.40">
    <property type="match status" value="3"/>
</dbReference>
<comment type="function">
    <text evidence="6">Forms membrane-associated dynamic filaments that are essential for cell shape determination. Acts by regulating cell wall synthesis and cell elongation, and thus cell shape. A feedback loop between cell geometry and MreB localization may maintain elongated cell shape by targeting cell wall growth to regions of negative cell wall curvature.</text>
</comment>
<comment type="subunit">
    <text evidence="6">Forms polymers.</text>
</comment>
<keyword evidence="8" id="KW-1185">Reference proteome</keyword>
<reference evidence="7" key="1">
    <citation type="submission" date="2022-05" db="EMBL/GenBank/DDBJ databases">
        <authorList>
            <person name="Oliphant S.A."/>
            <person name="Watson-Haigh N.S."/>
            <person name="Sumby K.M."/>
            <person name="Gardner J.M."/>
            <person name="Jiranek V."/>
        </authorList>
    </citation>
    <scope>NUCLEOTIDE SEQUENCE</scope>
    <source>
        <strain evidence="7">KI11_C11</strain>
    </source>
</reference>
<evidence type="ECO:0000256" key="1">
    <source>
        <dbReference type="ARBA" id="ARBA00022490"/>
    </source>
</evidence>
<dbReference type="PANTHER" id="PTHR42749:SF4">
    <property type="entry name" value="CELL SHAPE-DETERMINING PROTEIN MBL"/>
    <property type="match status" value="1"/>
</dbReference>
<dbReference type="Pfam" id="PF06723">
    <property type="entry name" value="MreB_Mbl"/>
    <property type="match status" value="1"/>
</dbReference>
<dbReference type="InterPro" id="IPR004753">
    <property type="entry name" value="MreB"/>
</dbReference>
<evidence type="ECO:0000256" key="3">
    <source>
        <dbReference type="ARBA" id="ARBA00022840"/>
    </source>
</evidence>
<evidence type="ECO:0000256" key="4">
    <source>
        <dbReference type="ARBA" id="ARBA00022960"/>
    </source>
</evidence>